<gene>
    <name evidence="2" type="primary">envH3</name>
</gene>
<dbReference type="EMBL" id="AJ862649">
    <property type="protein sequence ID" value="CAI15388.1"/>
    <property type="molecule type" value="Genomic_DNA"/>
</dbReference>
<feature type="transmembrane region" description="Helical" evidence="1">
    <location>
        <begin position="15"/>
        <end position="33"/>
    </location>
</feature>
<keyword evidence="1" id="KW-0812">Transmembrane</keyword>
<accession>Q4W2L4</accession>
<dbReference type="SUPFAM" id="SSF58069">
    <property type="entry name" value="Virus ectodomain"/>
    <property type="match status" value="1"/>
</dbReference>
<dbReference type="InterPro" id="IPR018154">
    <property type="entry name" value="TLV/ENV_coat_polyprotein"/>
</dbReference>
<dbReference type="AlphaFoldDB" id="Q4W2L4"/>
<dbReference type="CDD" id="cd09851">
    <property type="entry name" value="HTLV-1-like_HR1-HR2"/>
    <property type="match status" value="1"/>
</dbReference>
<reference evidence="2" key="1">
    <citation type="journal article" date="2005" name="BMC Genomics">
        <title>Comprehensive search for intra- and inter-specific sequence polymorphisms among coding envelope genes of retroviral origin found in the human genome: genes and pseudogenes.</title>
        <authorList>
            <person name="de Parseval N."/>
            <person name="Diop G."/>
            <person name="Blaise S."/>
            <person name="Helle F."/>
            <person name="Vasilescu A."/>
            <person name="Matsuda F."/>
            <person name="Heidmann T."/>
        </authorList>
    </citation>
    <scope>NUCLEOTIDE SEQUENCE</scope>
</reference>
<evidence type="ECO:0000313" key="2">
    <source>
        <dbReference type="EMBL" id="CAI15388.1"/>
    </source>
</evidence>
<dbReference type="Pfam" id="PF00429">
    <property type="entry name" value="TLV_coat"/>
    <property type="match status" value="2"/>
</dbReference>
<keyword evidence="2" id="KW-0946">Virion</keyword>
<keyword evidence="1" id="KW-1133">Transmembrane helix</keyword>
<dbReference type="PANTHER" id="PTHR10424">
    <property type="entry name" value="VIRAL ENVELOPE PROTEIN"/>
    <property type="match status" value="1"/>
</dbReference>
<organism evidence="2">
    <name type="scientific">Pan troglodytes</name>
    <name type="common">Chimpanzee</name>
    <dbReference type="NCBI Taxonomy" id="9598"/>
    <lineage>
        <taxon>Eukaryota</taxon>
        <taxon>Metazoa</taxon>
        <taxon>Chordata</taxon>
        <taxon>Craniata</taxon>
        <taxon>Vertebrata</taxon>
        <taxon>Euteleostomi</taxon>
        <taxon>Mammalia</taxon>
        <taxon>Eutheria</taxon>
        <taxon>Euarchontoglires</taxon>
        <taxon>Primates</taxon>
        <taxon>Haplorrhini</taxon>
        <taxon>Catarrhini</taxon>
        <taxon>Hominidae</taxon>
        <taxon>Pan</taxon>
    </lineage>
</organism>
<name>Q4W2L4_PANTR</name>
<protein>
    <submittedName>
        <fullName evidence="2">H3 envelope protein</fullName>
    </submittedName>
</protein>
<dbReference type="PANTHER" id="PTHR10424:SF60">
    <property type="entry name" value="HERV-H_2Q24.1 PROVIRUS ANCESTRAL ENV POLYPROTEIN-RELATED"/>
    <property type="match status" value="1"/>
</dbReference>
<keyword evidence="1" id="KW-0472">Membrane</keyword>
<keyword evidence="2" id="KW-0261">Viral envelope protein</keyword>
<feature type="transmembrane region" description="Helical" evidence="1">
    <location>
        <begin position="514"/>
        <end position="539"/>
    </location>
</feature>
<sequence length="555" mass="61021">MILAGRAPSNTSTLMKFYSLLLYSLLFSFPFLYHPLPLPSYLHHTINLTHSLLAASNPSLANNCWLCISLSSSAYIAVPTLQTDRATSPVSLHLRTSFNSPHLYPPEELIYFLDRSSKTSLDISHQPAAALLHIYLKNLSPYINSTPPIFGPLTTQTTIPVAAPLCISRQRPTGIPLGNISPSRCSFTLHLQSPTTHITETIGVFQLHIIDKPSINTDKLKNVSSNYCLGRHLPYISLHPWLPSPCSSDSPPRPSSCLLTPSPQNNSERLLVDTQRFLIHHENRTSSSMQLAHQSPLQPLTAAALVGSLGVWVQDTPFSTPSHLFSLHLQFCLAQGLFFLCGSSTYMCLPANWTGTCTLVFLTPKIQFANGTKELPVPLMTLTPQKRVIPLIPLMVSLGLSASTIALGTGITGISTSVTTFRSPSNDFSASITDISQTLSVLQAQVDSLAAVVLQNRRGLGLSIFLNEECCFYLNQSGLVYDNIKKLKDRAQKLANQASNYAESPWALSNWMSWVLPILSPLIPIFLLLLFGPCIFHLVSQFIQNRIQAITNHSI</sequence>
<dbReference type="Gene3D" id="1.10.287.210">
    <property type="match status" value="1"/>
</dbReference>
<proteinExistence type="predicted"/>
<evidence type="ECO:0000256" key="1">
    <source>
        <dbReference type="SAM" id="Phobius"/>
    </source>
</evidence>